<dbReference type="EMBL" id="NOXX01000176">
    <property type="protein sequence ID" value="OYQ45929.1"/>
    <property type="molecule type" value="Genomic_DNA"/>
</dbReference>
<dbReference type="Proteomes" id="UP000216035">
    <property type="component" value="Unassembled WGS sequence"/>
</dbReference>
<organism evidence="2 3">
    <name type="scientific">Flavobacterium aurantiibacter</name>
    <dbReference type="NCBI Taxonomy" id="2023067"/>
    <lineage>
        <taxon>Bacteria</taxon>
        <taxon>Pseudomonadati</taxon>
        <taxon>Bacteroidota</taxon>
        <taxon>Flavobacteriia</taxon>
        <taxon>Flavobacteriales</taxon>
        <taxon>Flavobacteriaceae</taxon>
        <taxon>Flavobacterium</taxon>
    </lineage>
</organism>
<protein>
    <recommendedName>
        <fullName evidence="4">DUF4129 domain-containing protein</fullName>
    </recommendedName>
</protein>
<gene>
    <name evidence="2" type="ORF">CHX27_05505</name>
</gene>
<name>A0A255ZX20_9FLAO</name>
<comment type="caution">
    <text evidence="2">The sequence shown here is derived from an EMBL/GenBank/DDBJ whole genome shotgun (WGS) entry which is preliminary data.</text>
</comment>
<dbReference type="AlphaFoldDB" id="A0A255ZX20"/>
<proteinExistence type="predicted"/>
<feature type="transmembrane region" description="Helical" evidence="1">
    <location>
        <begin position="83"/>
        <end position="104"/>
    </location>
</feature>
<reference evidence="2 3" key="1">
    <citation type="submission" date="2017-07" db="EMBL/GenBank/DDBJ databases">
        <title>Flavobacterium cyanobacteriorum sp. nov., isolated from cyanobacterial aggregates in a eutrophic lake.</title>
        <authorList>
            <person name="Cai H."/>
        </authorList>
    </citation>
    <scope>NUCLEOTIDE SEQUENCE [LARGE SCALE GENOMIC DNA]</scope>
    <source>
        <strain evidence="2 3">TH167</strain>
    </source>
</reference>
<evidence type="ECO:0000313" key="2">
    <source>
        <dbReference type="EMBL" id="OYQ45929.1"/>
    </source>
</evidence>
<evidence type="ECO:0000313" key="3">
    <source>
        <dbReference type="Proteomes" id="UP000216035"/>
    </source>
</evidence>
<evidence type="ECO:0008006" key="4">
    <source>
        <dbReference type="Google" id="ProtNLM"/>
    </source>
</evidence>
<evidence type="ECO:0000256" key="1">
    <source>
        <dbReference type="SAM" id="Phobius"/>
    </source>
</evidence>
<keyword evidence="1" id="KW-0472">Membrane</keyword>
<dbReference type="RefSeq" id="WP_094485763.1">
    <property type="nucleotide sequence ID" value="NZ_NOXX01000176.1"/>
</dbReference>
<dbReference type="OrthoDB" id="5491447at2"/>
<keyword evidence="1" id="KW-1133">Transmembrane helix</keyword>
<keyword evidence="3" id="KW-1185">Reference proteome</keyword>
<accession>A0A255ZX20</accession>
<sequence>MSEIPKNVSDSLAANQTFVDTTRAYKTIKDDLAKKYADSDFQYQEKKAVSNLWDELKAWLARVLNDLFDFDSQKSLENAVDTLINTVGLILLAIVIYIVVRAVIKHKGNWFFENKETDFQFDFATSVEATEENLEQLLVQFKKEENYRFASRVVYLLTIKKLAAAGSIVYDADKTNIDFRRQIKNTQIRSFFDHIVYVFENVWYGEKELKNTDFSEMEKSFNLLNKRLNG</sequence>
<keyword evidence="1" id="KW-0812">Transmembrane</keyword>